<dbReference type="Proteomes" id="UP000565613">
    <property type="component" value="Unassembled WGS sequence"/>
</dbReference>
<protein>
    <recommendedName>
        <fullName evidence="6">Ribosomal RNA small subunit methyltransferase G</fullName>
        <ecNumber evidence="6">2.1.1.-</ecNumber>
    </recommendedName>
    <alternativeName>
        <fullName evidence="6">16S rRNA 7-methylguanosine methyltransferase</fullName>
        <shortName evidence="6">16S rRNA m7G methyltransferase</shortName>
    </alternativeName>
</protein>
<dbReference type="Gene3D" id="3.40.50.150">
    <property type="entry name" value="Vaccinia Virus protein VP39"/>
    <property type="match status" value="1"/>
</dbReference>
<proteinExistence type="inferred from homology"/>
<dbReference type="InterPro" id="IPR003682">
    <property type="entry name" value="rRNA_ssu_MeTfrase_G"/>
</dbReference>
<dbReference type="AlphaFoldDB" id="A0A7X9TA87"/>
<evidence type="ECO:0000256" key="4">
    <source>
        <dbReference type="ARBA" id="ARBA00022679"/>
    </source>
</evidence>
<dbReference type="NCBIfam" id="TIGR00138">
    <property type="entry name" value="rsmG_gidB"/>
    <property type="match status" value="1"/>
</dbReference>
<dbReference type="EC" id="2.1.1.-" evidence="6"/>
<evidence type="ECO:0000256" key="6">
    <source>
        <dbReference type="HAMAP-Rule" id="MF_00074"/>
    </source>
</evidence>
<evidence type="ECO:0000256" key="5">
    <source>
        <dbReference type="ARBA" id="ARBA00022691"/>
    </source>
</evidence>
<keyword evidence="2 6" id="KW-0698">rRNA processing</keyword>
<feature type="binding site" evidence="6">
    <location>
        <begin position="136"/>
        <end position="137"/>
    </location>
    <ligand>
        <name>S-adenosyl-L-methionine</name>
        <dbReference type="ChEBI" id="CHEBI:59789"/>
    </ligand>
</feature>
<feature type="binding site" evidence="6">
    <location>
        <position position="90"/>
    </location>
    <ligand>
        <name>S-adenosyl-L-methionine</name>
        <dbReference type="ChEBI" id="CHEBI:59789"/>
    </ligand>
</feature>
<name>A0A7X9TA87_9ACTN</name>
<comment type="caution">
    <text evidence="6">Lacks conserved residue(s) required for the propagation of feature annotation.</text>
</comment>
<dbReference type="GO" id="GO:0070043">
    <property type="term" value="F:rRNA (guanine-N7-)-methyltransferase activity"/>
    <property type="evidence" value="ECO:0007669"/>
    <property type="project" value="UniProtKB-UniRule"/>
</dbReference>
<sequence length="248" mass="27737">MLDNEIEYENILKQRALQYGIAINDAEACKLLQHLKLVIEANKSINLTRITSICEGINLHILDSLLYIAANESIRESSGKLLDIGTGAGFPGIPIDICSPMHVTMIDSVGKKVRVLQSFVDELKLGNKTECIQSRAEEFANDRSESFELVTARAVAKLSTLIEYATPFLKLNGKAVFSKGRLSSDEFEHAKLTAQICGMKLVSRETFELPDESGHRELLTYVREKDPKVRLPRRNGLAKSEPLYMKLK</sequence>
<keyword evidence="4 6" id="KW-0808">Transferase</keyword>
<dbReference type="PIRSF" id="PIRSF003078">
    <property type="entry name" value="GidB"/>
    <property type="match status" value="1"/>
</dbReference>
<evidence type="ECO:0000256" key="1">
    <source>
        <dbReference type="ARBA" id="ARBA00022490"/>
    </source>
</evidence>
<dbReference type="Pfam" id="PF02527">
    <property type="entry name" value="GidB"/>
    <property type="match status" value="1"/>
</dbReference>
<organism evidence="7 8">
    <name type="scientific">Parafannyhessea umbonata</name>
    <dbReference type="NCBI Taxonomy" id="604330"/>
    <lineage>
        <taxon>Bacteria</taxon>
        <taxon>Bacillati</taxon>
        <taxon>Actinomycetota</taxon>
        <taxon>Coriobacteriia</taxon>
        <taxon>Coriobacteriales</taxon>
        <taxon>Atopobiaceae</taxon>
        <taxon>Parafannyhessea</taxon>
    </lineage>
</organism>
<gene>
    <name evidence="6 7" type="primary">rsmG</name>
    <name evidence="7" type="ORF">HF885_04905</name>
</gene>
<evidence type="ECO:0000256" key="3">
    <source>
        <dbReference type="ARBA" id="ARBA00022603"/>
    </source>
</evidence>
<comment type="function">
    <text evidence="6">Specifically methylates the N7 position of a guanine in 16S rRNA.</text>
</comment>
<feature type="binding site" evidence="6">
    <location>
        <position position="153"/>
    </location>
    <ligand>
        <name>S-adenosyl-L-methionine</name>
        <dbReference type="ChEBI" id="CHEBI:59789"/>
    </ligand>
</feature>
<dbReference type="PANTHER" id="PTHR31760">
    <property type="entry name" value="S-ADENOSYL-L-METHIONINE-DEPENDENT METHYLTRANSFERASES SUPERFAMILY PROTEIN"/>
    <property type="match status" value="1"/>
</dbReference>
<evidence type="ECO:0000256" key="2">
    <source>
        <dbReference type="ARBA" id="ARBA00022552"/>
    </source>
</evidence>
<dbReference type="SUPFAM" id="SSF53335">
    <property type="entry name" value="S-adenosyl-L-methionine-dependent methyltransferases"/>
    <property type="match status" value="1"/>
</dbReference>
<feature type="binding site" evidence="6">
    <location>
        <position position="85"/>
    </location>
    <ligand>
        <name>S-adenosyl-L-methionine</name>
        <dbReference type="ChEBI" id="CHEBI:59789"/>
    </ligand>
</feature>
<keyword evidence="3 6" id="KW-0489">Methyltransferase</keyword>
<comment type="caution">
    <text evidence="7">The sequence shown here is derived from an EMBL/GenBank/DDBJ whole genome shotgun (WGS) entry which is preliminary data.</text>
</comment>
<dbReference type="HAMAP" id="MF_00074">
    <property type="entry name" value="16SrRNA_methyltr_G"/>
    <property type="match status" value="1"/>
</dbReference>
<keyword evidence="5 6" id="KW-0949">S-adenosyl-L-methionine</keyword>
<evidence type="ECO:0000313" key="7">
    <source>
        <dbReference type="EMBL" id="NMF25778.1"/>
    </source>
</evidence>
<keyword evidence="1 6" id="KW-0963">Cytoplasm</keyword>
<accession>A0A7X9TA87</accession>
<dbReference type="EMBL" id="JABAGR010000004">
    <property type="protein sequence ID" value="NMF25778.1"/>
    <property type="molecule type" value="Genomic_DNA"/>
</dbReference>
<comment type="similarity">
    <text evidence="6">Belongs to the methyltransferase superfamily. RNA methyltransferase RsmG family.</text>
</comment>
<dbReference type="RefSeq" id="WP_170103820.1">
    <property type="nucleotide sequence ID" value="NZ_JABAGR010000004.1"/>
</dbReference>
<comment type="subcellular location">
    <subcellularLocation>
        <location evidence="6">Cytoplasm</location>
    </subcellularLocation>
</comment>
<dbReference type="PANTHER" id="PTHR31760:SF0">
    <property type="entry name" value="S-ADENOSYL-L-METHIONINE-DEPENDENT METHYLTRANSFERASES SUPERFAMILY PROTEIN"/>
    <property type="match status" value="1"/>
</dbReference>
<evidence type="ECO:0000313" key="8">
    <source>
        <dbReference type="Proteomes" id="UP000565613"/>
    </source>
</evidence>
<dbReference type="GO" id="GO:0005829">
    <property type="term" value="C:cytosol"/>
    <property type="evidence" value="ECO:0007669"/>
    <property type="project" value="TreeGrafter"/>
</dbReference>
<dbReference type="InterPro" id="IPR029063">
    <property type="entry name" value="SAM-dependent_MTases_sf"/>
</dbReference>
<reference evidence="7 8" key="1">
    <citation type="submission" date="2020-04" db="EMBL/GenBank/DDBJ databases">
        <authorList>
            <person name="Hitch T.C.A."/>
            <person name="Wylensek D."/>
            <person name="Clavel T."/>
        </authorList>
    </citation>
    <scope>NUCLEOTIDE SEQUENCE [LARGE SCALE GENOMIC DNA]</scope>
    <source>
        <strain evidence="7 8">105184</strain>
    </source>
</reference>